<dbReference type="Pfam" id="PF00571">
    <property type="entry name" value="CBS"/>
    <property type="match status" value="2"/>
</dbReference>
<dbReference type="SUPFAM" id="SSF54631">
    <property type="entry name" value="CBS-domain pair"/>
    <property type="match status" value="1"/>
</dbReference>
<evidence type="ECO:0000256" key="9">
    <source>
        <dbReference type="SAM" id="Phobius"/>
    </source>
</evidence>
<evidence type="ECO:0000256" key="3">
    <source>
        <dbReference type="ARBA" id="ARBA00022692"/>
    </source>
</evidence>
<evidence type="ECO:0000256" key="1">
    <source>
        <dbReference type="ARBA" id="ARBA00004651"/>
    </source>
</evidence>
<feature type="domain" description="CNNM transmembrane" evidence="11">
    <location>
        <begin position="1"/>
        <end position="202"/>
    </location>
</feature>
<dbReference type="RefSeq" id="WP_123933947.1">
    <property type="nucleotide sequence ID" value="NZ_CP033897.1"/>
</dbReference>
<evidence type="ECO:0000259" key="11">
    <source>
        <dbReference type="PROSITE" id="PS51846"/>
    </source>
</evidence>
<sequence>MNFFITVLMIIALLLANAFFVAAEFALISSRRDRIENLIAQHRRGAKRVLHAIENLSIMLAACQLGITICSLILGKVAEPAIAHFIEEPFHAAGLPEKLLHPISFVIALGVITFLHILFGEMVPKNIALAGPETLALWLTPTLLVFMHVTRPLIAFLNWVARITLRCFGIEQKDELDAGVDPEQLASMISESRSEGFLDAQEHSRLSKALQVEDRSVTEILIPLEQVRTVAFGKRGPLLSEVEQAVAETGFSRFPVTAADGAFLGYVHIKDLLDRFEADNPDAIIHRAEIRPLTIVHAGGTLDEALQLMHKKSAHMAQVRDRGELLGVITLEDLIEEYLGTFADWTHEQRS</sequence>
<feature type="transmembrane region" description="Helical" evidence="9">
    <location>
        <begin position="135"/>
        <end position="161"/>
    </location>
</feature>
<evidence type="ECO:0000313" key="12">
    <source>
        <dbReference type="EMBL" id="AZA11387.1"/>
    </source>
</evidence>
<dbReference type="PROSITE" id="PS51846">
    <property type="entry name" value="CNNM"/>
    <property type="match status" value="1"/>
</dbReference>
<keyword evidence="5 8" id="KW-1133">Transmembrane helix</keyword>
<dbReference type="InterPro" id="IPR000644">
    <property type="entry name" value="CBS_dom"/>
</dbReference>
<protein>
    <recommendedName>
        <fullName evidence="14">Magnesium and cobalt efflux protein CorC</fullName>
    </recommendedName>
</protein>
<name>A0A3G6J0A7_9CORY</name>
<keyword evidence="6 8" id="KW-0472">Membrane</keyword>
<dbReference type="Proteomes" id="UP000271587">
    <property type="component" value="Chromosome"/>
</dbReference>
<evidence type="ECO:0000256" key="7">
    <source>
        <dbReference type="PROSITE-ProRule" id="PRU00703"/>
    </source>
</evidence>
<dbReference type="Gene3D" id="3.10.580.10">
    <property type="entry name" value="CBS-domain"/>
    <property type="match status" value="1"/>
</dbReference>
<proteinExistence type="predicted"/>
<feature type="domain" description="CBS" evidence="10">
    <location>
        <begin position="289"/>
        <end position="349"/>
    </location>
</feature>
<evidence type="ECO:0000259" key="10">
    <source>
        <dbReference type="PROSITE" id="PS51371"/>
    </source>
</evidence>
<dbReference type="CDD" id="cd04590">
    <property type="entry name" value="CBS_pair_CorC_HlyC_assoc"/>
    <property type="match status" value="1"/>
</dbReference>
<keyword evidence="4" id="KW-0677">Repeat</keyword>
<evidence type="ECO:0000256" key="2">
    <source>
        <dbReference type="ARBA" id="ARBA00022475"/>
    </source>
</evidence>
<evidence type="ECO:0000256" key="5">
    <source>
        <dbReference type="ARBA" id="ARBA00022989"/>
    </source>
</evidence>
<keyword evidence="2" id="KW-1003">Cell membrane</keyword>
<dbReference type="InterPro" id="IPR044751">
    <property type="entry name" value="Ion_transp-like_CBS"/>
</dbReference>
<keyword evidence="7" id="KW-0129">CBS domain</keyword>
<keyword evidence="3 8" id="KW-0812">Transmembrane</keyword>
<feature type="transmembrane region" description="Helical" evidence="9">
    <location>
        <begin position="6"/>
        <end position="28"/>
    </location>
</feature>
<dbReference type="PANTHER" id="PTHR43099">
    <property type="entry name" value="UPF0053 PROTEIN YRKA"/>
    <property type="match status" value="1"/>
</dbReference>
<evidence type="ECO:0000256" key="4">
    <source>
        <dbReference type="ARBA" id="ARBA00022737"/>
    </source>
</evidence>
<dbReference type="PANTHER" id="PTHR43099:SF5">
    <property type="entry name" value="HLYC_CORC FAMILY TRANSPORTER"/>
    <property type="match status" value="1"/>
</dbReference>
<dbReference type="OrthoDB" id="110231at2"/>
<feature type="transmembrane region" description="Helical" evidence="9">
    <location>
        <begin position="103"/>
        <end position="123"/>
    </location>
</feature>
<dbReference type="PROSITE" id="PS51371">
    <property type="entry name" value="CBS"/>
    <property type="match status" value="2"/>
</dbReference>
<feature type="domain" description="CBS" evidence="10">
    <location>
        <begin position="221"/>
        <end position="284"/>
    </location>
</feature>
<dbReference type="SMART" id="SM00116">
    <property type="entry name" value="CBS"/>
    <property type="match status" value="2"/>
</dbReference>
<accession>A0A3G6J0A7</accession>
<evidence type="ECO:0000313" key="13">
    <source>
        <dbReference type="Proteomes" id="UP000271587"/>
    </source>
</evidence>
<dbReference type="InterPro" id="IPR046342">
    <property type="entry name" value="CBS_dom_sf"/>
</dbReference>
<evidence type="ECO:0008006" key="14">
    <source>
        <dbReference type="Google" id="ProtNLM"/>
    </source>
</evidence>
<reference evidence="12 13" key="1">
    <citation type="submission" date="2018-11" db="EMBL/GenBank/DDBJ databases">
        <authorList>
            <person name="Kleinhagauer T."/>
            <person name="Glaeser S.P."/>
            <person name="Spergser J."/>
            <person name="Ruckert C."/>
            <person name="Kaempfer P."/>
            <person name="Busse H.-J."/>
        </authorList>
    </citation>
    <scope>NUCLEOTIDE SEQUENCE [LARGE SCALE GENOMIC DNA]</scope>
    <source>
        <strain evidence="12 13">W8</strain>
    </source>
</reference>
<evidence type="ECO:0000256" key="8">
    <source>
        <dbReference type="PROSITE-ProRule" id="PRU01193"/>
    </source>
</evidence>
<evidence type="ECO:0000256" key="6">
    <source>
        <dbReference type="ARBA" id="ARBA00023136"/>
    </source>
</evidence>
<dbReference type="InterPro" id="IPR051676">
    <property type="entry name" value="UPF0053_domain"/>
</dbReference>
<organism evidence="12 13">
    <name type="scientific">Corynebacterium gerontici</name>
    <dbReference type="NCBI Taxonomy" id="2079234"/>
    <lineage>
        <taxon>Bacteria</taxon>
        <taxon>Bacillati</taxon>
        <taxon>Actinomycetota</taxon>
        <taxon>Actinomycetes</taxon>
        <taxon>Mycobacteriales</taxon>
        <taxon>Corynebacteriaceae</taxon>
        <taxon>Corynebacterium</taxon>
    </lineage>
</organism>
<dbReference type="AlphaFoldDB" id="A0A3G6J0A7"/>
<keyword evidence="13" id="KW-1185">Reference proteome</keyword>
<feature type="transmembrane region" description="Helical" evidence="9">
    <location>
        <begin position="49"/>
        <end position="74"/>
    </location>
</feature>
<dbReference type="KEGG" id="cgk:CGERO_05395"/>
<dbReference type="Pfam" id="PF01595">
    <property type="entry name" value="CNNM"/>
    <property type="match status" value="1"/>
</dbReference>
<comment type="subcellular location">
    <subcellularLocation>
        <location evidence="1">Cell membrane</location>
        <topology evidence="1">Multi-pass membrane protein</topology>
    </subcellularLocation>
</comment>
<dbReference type="InterPro" id="IPR002550">
    <property type="entry name" value="CNNM"/>
</dbReference>
<dbReference type="GO" id="GO:0005886">
    <property type="term" value="C:plasma membrane"/>
    <property type="evidence" value="ECO:0007669"/>
    <property type="project" value="UniProtKB-SubCell"/>
</dbReference>
<dbReference type="EMBL" id="CP033897">
    <property type="protein sequence ID" value="AZA11387.1"/>
    <property type="molecule type" value="Genomic_DNA"/>
</dbReference>
<gene>
    <name evidence="12" type="ORF">CGERO_05395</name>
</gene>